<feature type="domain" description="GP-PDE" evidence="2">
    <location>
        <begin position="31"/>
        <end position="330"/>
    </location>
</feature>
<dbReference type="GO" id="GO:0008081">
    <property type="term" value="F:phosphoric diester hydrolase activity"/>
    <property type="evidence" value="ECO:0007669"/>
    <property type="project" value="InterPro"/>
</dbReference>
<organism evidence="3 4">
    <name type="scientific">Ascobolus immersus RN42</name>
    <dbReference type="NCBI Taxonomy" id="1160509"/>
    <lineage>
        <taxon>Eukaryota</taxon>
        <taxon>Fungi</taxon>
        <taxon>Dikarya</taxon>
        <taxon>Ascomycota</taxon>
        <taxon>Pezizomycotina</taxon>
        <taxon>Pezizomycetes</taxon>
        <taxon>Pezizales</taxon>
        <taxon>Ascobolaceae</taxon>
        <taxon>Ascobolus</taxon>
    </lineage>
</organism>
<dbReference type="InterPro" id="IPR017946">
    <property type="entry name" value="PLC-like_Pdiesterase_TIM-brl"/>
</dbReference>
<dbReference type="SUPFAM" id="SSF51695">
    <property type="entry name" value="PLC-like phosphodiesterases"/>
    <property type="match status" value="1"/>
</dbReference>
<feature type="signal peptide" evidence="1">
    <location>
        <begin position="1"/>
        <end position="21"/>
    </location>
</feature>
<dbReference type="PANTHER" id="PTHR46211">
    <property type="entry name" value="GLYCEROPHOSPHORYL DIESTER PHOSPHODIESTERASE"/>
    <property type="match status" value="1"/>
</dbReference>
<sequence length="357" mass="39583">MRSHFALLFAAVTALVSSVNAAPSKIQKRKLEVQAHRGGLGIRPESTLWAFAYSMEIGVDVLEMDMVFTKDGVPVVWHEHSILEAKCLDTAPGAKYVGQLIANLTLAQVKTLDCGSKLLPAYPQSKRIPGAKIPTLEEVLDLVDCYGDRKVKINLETKLDPLEPAETLPVEKYINDIVPILIRRKFDKRTTIQSFDWRTIIAIKKKWPHMQTVALLDDTTITEDDGRGRGYYPWLGGIDLKKDFKGDYIAAAKSIGASVLSPIHGITSATSVNNPAYKPFVTKRLVDKTHKNKMELIPWTVDDESTIEKLILDGVDAIISNYPERVIYVGRKLGYSPGNGGRKQKLSCLKKAGGVWA</sequence>
<dbReference type="GO" id="GO:0006629">
    <property type="term" value="P:lipid metabolic process"/>
    <property type="evidence" value="ECO:0007669"/>
    <property type="project" value="InterPro"/>
</dbReference>
<dbReference type="OrthoDB" id="1058301at2759"/>
<keyword evidence="1" id="KW-0732">Signal</keyword>
<dbReference type="EMBL" id="ML119701">
    <property type="protein sequence ID" value="RPA79274.1"/>
    <property type="molecule type" value="Genomic_DNA"/>
</dbReference>
<evidence type="ECO:0000259" key="2">
    <source>
        <dbReference type="PROSITE" id="PS51704"/>
    </source>
</evidence>
<dbReference type="Pfam" id="PF03009">
    <property type="entry name" value="GDPD"/>
    <property type="match status" value="1"/>
</dbReference>
<evidence type="ECO:0000313" key="3">
    <source>
        <dbReference type="EMBL" id="RPA79274.1"/>
    </source>
</evidence>
<dbReference type="STRING" id="1160509.A0A3N4IC39"/>
<protein>
    <submittedName>
        <fullName evidence="3">Glycerophosphoryl diester phosphodiesterase</fullName>
    </submittedName>
</protein>
<dbReference type="InterPro" id="IPR030395">
    <property type="entry name" value="GP_PDE_dom"/>
</dbReference>
<evidence type="ECO:0000256" key="1">
    <source>
        <dbReference type="SAM" id="SignalP"/>
    </source>
</evidence>
<dbReference type="PANTHER" id="PTHR46211:SF14">
    <property type="entry name" value="GLYCEROPHOSPHODIESTER PHOSPHODIESTERASE"/>
    <property type="match status" value="1"/>
</dbReference>
<dbReference type="AlphaFoldDB" id="A0A3N4IC39"/>
<gene>
    <name evidence="3" type="ORF">BJ508DRAFT_227571</name>
</gene>
<evidence type="ECO:0000313" key="4">
    <source>
        <dbReference type="Proteomes" id="UP000275078"/>
    </source>
</evidence>
<proteinExistence type="predicted"/>
<dbReference type="Gene3D" id="3.20.20.190">
    <property type="entry name" value="Phosphatidylinositol (PI) phosphodiesterase"/>
    <property type="match status" value="1"/>
</dbReference>
<keyword evidence="4" id="KW-1185">Reference proteome</keyword>
<name>A0A3N4IC39_ASCIM</name>
<feature type="chain" id="PRO_5018283473" evidence="1">
    <location>
        <begin position="22"/>
        <end position="357"/>
    </location>
</feature>
<dbReference type="PROSITE" id="PS51704">
    <property type="entry name" value="GP_PDE"/>
    <property type="match status" value="1"/>
</dbReference>
<dbReference type="Proteomes" id="UP000275078">
    <property type="component" value="Unassembled WGS sequence"/>
</dbReference>
<accession>A0A3N4IC39</accession>
<reference evidence="3 4" key="1">
    <citation type="journal article" date="2018" name="Nat. Ecol. Evol.">
        <title>Pezizomycetes genomes reveal the molecular basis of ectomycorrhizal truffle lifestyle.</title>
        <authorList>
            <person name="Murat C."/>
            <person name="Payen T."/>
            <person name="Noel B."/>
            <person name="Kuo A."/>
            <person name="Morin E."/>
            <person name="Chen J."/>
            <person name="Kohler A."/>
            <person name="Krizsan K."/>
            <person name="Balestrini R."/>
            <person name="Da Silva C."/>
            <person name="Montanini B."/>
            <person name="Hainaut M."/>
            <person name="Levati E."/>
            <person name="Barry K.W."/>
            <person name="Belfiori B."/>
            <person name="Cichocki N."/>
            <person name="Clum A."/>
            <person name="Dockter R.B."/>
            <person name="Fauchery L."/>
            <person name="Guy J."/>
            <person name="Iotti M."/>
            <person name="Le Tacon F."/>
            <person name="Lindquist E.A."/>
            <person name="Lipzen A."/>
            <person name="Malagnac F."/>
            <person name="Mello A."/>
            <person name="Molinier V."/>
            <person name="Miyauchi S."/>
            <person name="Poulain J."/>
            <person name="Riccioni C."/>
            <person name="Rubini A."/>
            <person name="Sitrit Y."/>
            <person name="Splivallo R."/>
            <person name="Traeger S."/>
            <person name="Wang M."/>
            <person name="Zifcakova L."/>
            <person name="Wipf D."/>
            <person name="Zambonelli A."/>
            <person name="Paolocci F."/>
            <person name="Nowrousian M."/>
            <person name="Ottonello S."/>
            <person name="Baldrian P."/>
            <person name="Spatafora J.W."/>
            <person name="Henrissat B."/>
            <person name="Nagy L.G."/>
            <person name="Aury J.M."/>
            <person name="Wincker P."/>
            <person name="Grigoriev I.V."/>
            <person name="Bonfante P."/>
            <person name="Martin F.M."/>
        </authorList>
    </citation>
    <scope>NUCLEOTIDE SEQUENCE [LARGE SCALE GENOMIC DNA]</scope>
    <source>
        <strain evidence="3 4">RN42</strain>
    </source>
</reference>